<protein>
    <recommendedName>
        <fullName evidence="3">DUF1684 domain-containing protein</fullName>
    </recommendedName>
</protein>
<dbReference type="EMBL" id="PISP01000003">
    <property type="protein sequence ID" value="PKD43083.1"/>
    <property type="molecule type" value="Genomic_DNA"/>
</dbReference>
<sequence>MKWVYYGMMYRILFLSIAILFLCSCTRKDLGQAPLPDNYEEQFADWQEGRMESLTNPTGWMRLAGMYWLEEGENSFGSGDRVDIQFPESTLPEYAGEFILTKGKVRLQAADGVEFQYEDGTFRQKEIYDGEEALNIEYWSLEWLIIEREDLMGIRLYNKDNPKVDAFTGFDRYPLDPEWHLNAKFEPATEGETISIVNVLGQLVDTPTPGSIEFSVDGDVYTLDALEGEDQMFLIVGDLTNQTETYQAGRYIYIDYPEEGSDYTIIDFNKMYNPPCAYNLFTTCQLPPIQNRLDVAIPAGEKRAEGWEGLE</sequence>
<dbReference type="PANTHER" id="PTHR41913">
    <property type="entry name" value="DUF1684 DOMAIN-CONTAINING PROTEIN"/>
    <property type="match status" value="1"/>
</dbReference>
<gene>
    <name evidence="1" type="ORF">CWD77_10650</name>
</gene>
<evidence type="ECO:0008006" key="3">
    <source>
        <dbReference type="Google" id="ProtNLM"/>
    </source>
</evidence>
<dbReference type="AlphaFoldDB" id="A0A2N0VFX1"/>
<accession>A0A2N0VFX1</accession>
<keyword evidence="2" id="KW-1185">Reference proteome</keyword>
<dbReference type="OrthoDB" id="5493262at2"/>
<dbReference type="PROSITE" id="PS51257">
    <property type="entry name" value="PROKAR_LIPOPROTEIN"/>
    <property type="match status" value="1"/>
</dbReference>
<evidence type="ECO:0000313" key="2">
    <source>
        <dbReference type="Proteomes" id="UP000233398"/>
    </source>
</evidence>
<proteinExistence type="predicted"/>
<evidence type="ECO:0000313" key="1">
    <source>
        <dbReference type="EMBL" id="PKD43083.1"/>
    </source>
</evidence>
<organism evidence="1 2">
    <name type="scientific">Rhodohalobacter barkolensis</name>
    <dbReference type="NCBI Taxonomy" id="2053187"/>
    <lineage>
        <taxon>Bacteria</taxon>
        <taxon>Pseudomonadati</taxon>
        <taxon>Balneolota</taxon>
        <taxon>Balneolia</taxon>
        <taxon>Balneolales</taxon>
        <taxon>Balneolaceae</taxon>
        <taxon>Rhodohalobacter</taxon>
    </lineage>
</organism>
<dbReference type="PANTHER" id="PTHR41913:SF1">
    <property type="entry name" value="DUF1684 DOMAIN-CONTAINING PROTEIN"/>
    <property type="match status" value="1"/>
</dbReference>
<comment type="caution">
    <text evidence="1">The sequence shown here is derived from an EMBL/GenBank/DDBJ whole genome shotgun (WGS) entry which is preliminary data.</text>
</comment>
<dbReference type="InterPro" id="IPR012467">
    <property type="entry name" value="DUF1684"/>
</dbReference>
<reference evidence="1 2" key="1">
    <citation type="submission" date="2017-11" db="EMBL/GenBank/DDBJ databases">
        <title>Rhodohalobacter 15182 sp. nov., isolated from a salt lake.</title>
        <authorList>
            <person name="Han S."/>
        </authorList>
    </citation>
    <scope>NUCLEOTIDE SEQUENCE [LARGE SCALE GENOMIC DNA]</scope>
    <source>
        <strain evidence="1 2">15182</strain>
    </source>
</reference>
<dbReference type="Pfam" id="PF07920">
    <property type="entry name" value="DUF1684"/>
    <property type="match status" value="1"/>
</dbReference>
<dbReference type="Proteomes" id="UP000233398">
    <property type="component" value="Unassembled WGS sequence"/>
</dbReference>
<name>A0A2N0VFX1_9BACT</name>